<dbReference type="InterPro" id="IPR059000">
    <property type="entry name" value="ATPase_P-type_domA"/>
</dbReference>
<dbReference type="GO" id="GO:0016887">
    <property type="term" value="F:ATP hydrolysis activity"/>
    <property type="evidence" value="ECO:0007669"/>
    <property type="project" value="InterPro"/>
</dbReference>
<dbReference type="Gene3D" id="2.70.150.10">
    <property type="entry name" value="Calcium-transporting ATPase, cytoplasmic transduction domain A"/>
    <property type="match status" value="1"/>
</dbReference>
<proteinExistence type="inferred from homology"/>
<comment type="subcellular location">
    <subcellularLocation>
        <location evidence="1">Cell membrane</location>
        <topology evidence="1">Multi-pass membrane protein</topology>
    </subcellularLocation>
</comment>
<evidence type="ECO:0000256" key="7">
    <source>
        <dbReference type="ARBA" id="ARBA00022741"/>
    </source>
</evidence>
<dbReference type="CDD" id="cd07551">
    <property type="entry name" value="P-type_ATPase_HM_ZosA_PfeT-like"/>
    <property type="match status" value="1"/>
</dbReference>
<evidence type="ECO:0000259" key="15">
    <source>
        <dbReference type="Pfam" id="PF00122"/>
    </source>
</evidence>
<feature type="transmembrane region" description="Helical" evidence="14">
    <location>
        <begin position="46"/>
        <end position="63"/>
    </location>
</feature>
<keyword evidence="12" id="KW-0406">Ion transport</keyword>
<keyword evidence="17" id="KW-1185">Reference proteome</keyword>
<dbReference type="InterPro" id="IPR001757">
    <property type="entry name" value="P_typ_ATPase"/>
</dbReference>
<dbReference type="GO" id="GO:0005886">
    <property type="term" value="C:plasma membrane"/>
    <property type="evidence" value="ECO:0007669"/>
    <property type="project" value="UniProtKB-SubCell"/>
</dbReference>
<evidence type="ECO:0000256" key="10">
    <source>
        <dbReference type="ARBA" id="ARBA00022967"/>
    </source>
</evidence>
<evidence type="ECO:0000256" key="12">
    <source>
        <dbReference type="ARBA" id="ARBA00023065"/>
    </source>
</evidence>
<evidence type="ECO:0000256" key="5">
    <source>
        <dbReference type="ARBA" id="ARBA00022692"/>
    </source>
</evidence>
<dbReference type="NCBIfam" id="TIGR01494">
    <property type="entry name" value="ATPase_P-type"/>
    <property type="match status" value="1"/>
</dbReference>
<dbReference type="InterPro" id="IPR023214">
    <property type="entry name" value="HAD_sf"/>
</dbReference>
<dbReference type="PANTHER" id="PTHR43079">
    <property type="entry name" value="PROBABLE CADMIUM/ZINC-TRANSPORTING ATPASE HMA1"/>
    <property type="match status" value="1"/>
</dbReference>
<dbReference type="SFLD" id="SFLDF00027">
    <property type="entry name" value="p-type_atpase"/>
    <property type="match status" value="1"/>
</dbReference>
<dbReference type="InterPro" id="IPR036412">
    <property type="entry name" value="HAD-like_sf"/>
</dbReference>
<protein>
    <submittedName>
        <fullName evidence="16">Cd2+/Zn2+-exporting ATPase</fullName>
    </submittedName>
</protein>
<dbReference type="Gene3D" id="3.40.1110.10">
    <property type="entry name" value="Calcium-transporting ATPase, cytoplasmic domain N"/>
    <property type="match status" value="1"/>
</dbReference>
<dbReference type="GO" id="GO:0005524">
    <property type="term" value="F:ATP binding"/>
    <property type="evidence" value="ECO:0007669"/>
    <property type="project" value="UniProtKB-UniRule"/>
</dbReference>
<dbReference type="Gene3D" id="3.40.50.1000">
    <property type="entry name" value="HAD superfamily/HAD-like"/>
    <property type="match status" value="1"/>
</dbReference>
<evidence type="ECO:0000256" key="9">
    <source>
        <dbReference type="ARBA" id="ARBA00022842"/>
    </source>
</evidence>
<comment type="caution">
    <text evidence="16">The sequence shown here is derived from an EMBL/GenBank/DDBJ whole genome shotgun (WGS) entry which is preliminary data.</text>
</comment>
<accession>A0A4R2NSR9</accession>
<name>A0A4R2NSR9_9BACL</name>
<evidence type="ECO:0000256" key="11">
    <source>
        <dbReference type="ARBA" id="ARBA00022989"/>
    </source>
</evidence>
<dbReference type="AlphaFoldDB" id="A0A4R2NSR9"/>
<dbReference type="InterPro" id="IPR023298">
    <property type="entry name" value="ATPase_P-typ_TM_dom_sf"/>
</dbReference>
<evidence type="ECO:0000256" key="2">
    <source>
        <dbReference type="ARBA" id="ARBA00006024"/>
    </source>
</evidence>
<reference evidence="16 17" key="1">
    <citation type="submission" date="2019-03" db="EMBL/GenBank/DDBJ databases">
        <title>Genomic Encyclopedia of Type Strains, Phase IV (KMG-IV): sequencing the most valuable type-strain genomes for metagenomic binning, comparative biology and taxonomic classification.</title>
        <authorList>
            <person name="Goeker M."/>
        </authorList>
    </citation>
    <scope>NUCLEOTIDE SEQUENCE [LARGE SCALE GENOMIC DNA]</scope>
    <source>
        <strain evidence="16 17">DSM 19377</strain>
    </source>
</reference>
<dbReference type="GO" id="GO:0046872">
    <property type="term" value="F:metal ion binding"/>
    <property type="evidence" value="ECO:0007669"/>
    <property type="project" value="UniProtKB-KW"/>
</dbReference>
<dbReference type="PRINTS" id="PR00119">
    <property type="entry name" value="CATATPASE"/>
</dbReference>
<dbReference type="Proteomes" id="UP000295416">
    <property type="component" value="Unassembled WGS sequence"/>
</dbReference>
<evidence type="ECO:0000313" key="17">
    <source>
        <dbReference type="Proteomes" id="UP000295416"/>
    </source>
</evidence>
<dbReference type="SUPFAM" id="SSF81653">
    <property type="entry name" value="Calcium ATPase, transduction domain A"/>
    <property type="match status" value="1"/>
</dbReference>
<dbReference type="FunFam" id="2.70.150.10:FF:000002">
    <property type="entry name" value="Copper-transporting ATPase 1, putative"/>
    <property type="match status" value="1"/>
</dbReference>
<dbReference type="SFLD" id="SFLDS00003">
    <property type="entry name" value="Haloacid_Dehalogenase"/>
    <property type="match status" value="1"/>
</dbReference>
<keyword evidence="9" id="KW-0460">Magnesium</keyword>
<dbReference type="Pfam" id="PF00702">
    <property type="entry name" value="Hydrolase"/>
    <property type="match status" value="1"/>
</dbReference>
<evidence type="ECO:0000256" key="8">
    <source>
        <dbReference type="ARBA" id="ARBA00022840"/>
    </source>
</evidence>
<keyword evidence="11 14" id="KW-1133">Transmembrane helix</keyword>
<organism evidence="16 17">
    <name type="scientific">Scopulibacillus darangshiensis</name>
    <dbReference type="NCBI Taxonomy" id="442528"/>
    <lineage>
        <taxon>Bacteria</taxon>
        <taxon>Bacillati</taxon>
        <taxon>Bacillota</taxon>
        <taxon>Bacilli</taxon>
        <taxon>Bacillales</taxon>
        <taxon>Sporolactobacillaceae</taxon>
        <taxon>Scopulibacillus</taxon>
    </lineage>
</organism>
<comment type="similarity">
    <text evidence="2 14">Belongs to the cation transport ATPase (P-type) (TC 3.A.3) family. Type IB subfamily.</text>
</comment>
<evidence type="ECO:0000256" key="13">
    <source>
        <dbReference type="ARBA" id="ARBA00023136"/>
    </source>
</evidence>
<evidence type="ECO:0000256" key="1">
    <source>
        <dbReference type="ARBA" id="ARBA00004651"/>
    </source>
</evidence>
<dbReference type="InterPro" id="IPR018303">
    <property type="entry name" value="ATPase_P-typ_P_site"/>
</dbReference>
<sequence length="654" mass="70377">MYVSKKHVISIIFKRMVISLADIGLSHHMAKPQKPLFQNVKKHGELTAALVAGLLILIGWAISHILPQTPWYLFLLAYLIGGYAKAKEGIEETVRHRDLNVELLMILAAIGAAAINHWLEGAVLIFIFALSGALETYSMAKSSNAISSLMDLRPETARRITNDKEQVIDVERLNIGDVIRIKPGERIPADGIILNGETSVDESAMTGESMPILKSVNASVLAGTVNIDGSLKVKVTKTSNDSLFSKILILVQNAQSEKAPSQVFIEKFEGKYVKTVLTVVALMIILPPFLFSWTWSETIYRAMVLLVVASPCALVASTMPAVLSAIAFGARQGILVKGGVHLEQLAGIKSIAFDKTGTLTKGKPEVASFINNSSLTDSTLLSHIAAIEHDATHPLSEAIIAYAKQKSIGDWPLASNVKTKPGFGVSGRIDNVNYKIGKIGFVDEAAANSFLNKQGIKMESHTFVFIENTEGVIGCLLLKDQIRAMTNKAVDALHHFGIKTIILTGDNEETAQVIAAESGVSRTVANCLPENKATEIKQLKREYGSVAMIGDGINDTPALAEATVGIAMGGGTDAALETADIVLVKNDLVKIADTVRLSRKMNKIVKQNIIFAMGMILLLIASNFLQVLSLPVGVIGHEGSTILVILNGLRLLRG</sequence>
<keyword evidence="4" id="KW-0597">Phosphoprotein</keyword>
<keyword evidence="10" id="KW-1278">Translocase</keyword>
<keyword evidence="6 14" id="KW-0479">Metal-binding</keyword>
<evidence type="ECO:0000256" key="14">
    <source>
        <dbReference type="RuleBase" id="RU362081"/>
    </source>
</evidence>
<dbReference type="PROSITE" id="PS00154">
    <property type="entry name" value="ATPASE_E1_E2"/>
    <property type="match status" value="1"/>
</dbReference>
<evidence type="ECO:0000256" key="4">
    <source>
        <dbReference type="ARBA" id="ARBA00022553"/>
    </source>
</evidence>
<dbReference type="InterPro" id="IPR023299">
    <property type="entry name" value="ATPase_P-typ_cyto_dom_N"/>
</dbReference>
<dbReference type="PANTHER" id="PTHR43079:SF1">
    <property type="entry name" value="CADMIUM_ZINC-TRANSPORTING ATPASE HMA1, CHLOROPLASTIC-RELATED"/>
    <property type="match status" value="1"/>
</dbReference>
<evidence type="ECO:0000313" key="16">
    <source>
        <dbReference type="EMBL" id="TCP24524.1"/>
    </source>
</evidence>
<dbReference type="InterPro" id="IPR051949">
    <property type="entry name" value="Cation_Transport_ATPase"/>
</dbReference>
<keyword evidence="7 14" id="KW-0547">Nucleotide-binding</keyword>
<dbReference type="PRINTS" id="PR00941">
    <property type="entry name" value="CDATPASE"/>
</dbReference>
<dbReference type="SFLD" id="SFLDG00002">
    <property type="entry name" value="C1.7:_P-type_atpase_like"/>
    <property type="match status" value="1"/>
</dbReference>
<dbReference type="NCBIfam" id="TIGR01525">
    <property type="entry name" value="ATPase-IB_hvy"/>
    <property type="match status" value="1"/>
</dbReference>
<dbReference type="InterPro" id="IPR008250">
    <property type="entry name" value="ATPase_P-typ_transduc_dom_A_sf"/>
</dbReference>
<dbReference type="InterPro" id="IPR027256">
    <property type="entry name" value="P-typ_ATPase_IB"/>
</dbReference>
<keyword evidence="13 14" id="KW-0472">Membrane</keyword>
<evidence type="ECO:0000256" key="3">
    <source>
        <dbReference type="ARBA" id="ARBA00022448"/>
    </source>
</evidence>
<feature type="transmembrane region" description="Helical" evidence="14">
    <location>
        <begin position="276"/>
        <end position="296"/>
    </location>
</feature>
<dbReference type="InterPro" id="IPR044492">
    <property type="entry name" value="P_typ_ATPase_HD_dom"/>
</dbReference>
<dbReference type="SUPFAM" id="SSF56784">
    <property type="entry name" value="HAD-like"/>
    <property type="match status" value="1"/>
</dbReference>
<feature type="transmembrane region" description="Helical" evidence="14">
    <location>
        <begin position="302"/>
        <end position="328"/>
    </location>
</feature>
<dbReference type="PROSITE" id="PS01229">
    <property type="entry name" value="COF_2"/>
    <property type="match status" value="1"/>
</dbReference>
<keyword evidence="8 14" id="KW-0067">ATP-binding</keyword>
<dbReference type="GO" id="GO:0019829">
    <property type="term" value="F:ATPase-coupled monoatomic cation transmembrane transporter activity"/>
    <property type="evidence" value="ECO:0007669"/>
    <property type="project" value="InterPro"/>
</dbReference>
<feature type="domain" description="P-type ATPase A" evidence="15">
    <location>
        <begin position="152"/>
        <end position="251"/>
    </location>
</feature>
<feature type="transmembrane region" description="Helical" evidence="14">
    <location>
        <begin position="609"/>
        <end position="628"/>
    </location>
</feature>
<dbReference type="Pfam" id="PF00122">
    <property type="entry name" value="E1-E2_ATPase"/>
    <property type="match status" value="1"/>
</dbReference>
<dbReference type="EMBL" id="SLXK01000024">
    <property type="protein sequence ID" value="TCP24524.1"/>
    <property type="molecule type" value="Genomic_DNA"/>
</dbReference>
<keyword evidence="14" id="KW-1003">Cell membrane</keyword>
<keyword evidence="3" id="KW-0813">Transport</keyword>
<dbReference type="SUPFAM" id="SSF81665">
    <property type="entry name" value="Calcium ATPase, transmembrane domain M"/>
    <property type="match status" value="1"/>
</dbReference>
<dbReference type="NCBIfam" id="TIGR01512">
    <property type="entry name" value="ATPase-IB2_Cd"/>
    <property type="match status" value="1"/>
</dbReference>
<keyword evidence="5 14" id="KW-0812">Transmembrane</keyword>
<evidence type="ECO:0000256" key="6">
    <source>
        <dbReference type="ARBA" id="ARBA00022723"/>
    </source>
</evidence>
<gene>
    <name evidence="16" type="ORF">EV207_12423</name>
</gene>